<organism evidence="2 3">
    <name type="scientific">Neisseria gonorrhoeae (strain ATCC 700825 / FA 1090)</name>
    <dbReference type="NCBI Taxonomy" id="242231"/>
    <lineage>
        <taxon>Bacteria</taxon>
        <taxon>Pseudomonadati</taxon>
        <taxon>Pseudomonadota</taxon>
        <taxon>Betaproteobacteria</taxon>
        <taxon>Neisseriales</taxon>
        <taxon>Neisseriaceae</taxon>
        <taxon>Neisseria</taxon>
    </lineage>
</organism>
<evidence type="ECO:0000313" key="2">
    <source>
        <dbReference type="EMBL" id="AKO63686.1"/>
    </source>
</evidence>
<reference evidence="3" key="1">
    <citation type="submission" date="2003-03" db="EMBL/GenBank/DDBJ databases">
        <title>The complete genome sequence of Neisseria gonorrhoeae.</title>
        <authorList>
            <person name="Lewis L.A."/>
            <person name="Gillaspy A.F."/>
            <person name="McLaughlin R.E."/>
            <person name="Gipson M."/>
            <person name="Ducey T.F."/>
            <person name="Ownbey T."/>
            <person name="Hartman K."/>
            <person name="Nydick C."/>
            <person name="Carson M.B."/>
            <person name="Vaughn J."/>
            <person name="Thomson C."/>
            <person name="Song L."/>
            <person name="Lin S."/>
            <person name="Yuan X."/>
            <person name="Najar F."/>
            <person name="Zhan M."/>
            <person name="Ren Q."/>
            <person name="Zhu H."/>
            <person name="Qi S."/>
            <person name="Kenton S.M."/>
            <person name="Lai H."/>
            <person name="White J.D."/>
            <person name="Clifton S."/>
            <person name="Roe B.A."/>
            <person name="Dyer D.W."/>
        </authorList>
    </citation>
    <scope>NUCLEOTIDE SEQUENCE [LARGE SCALE GENOMIC DNA]</scope>
    <source>
        <strain evidence="3">ATCC 700825 / FA 1090</strain>
    </source>
</reference>
<gene>
    <name evidence="2" type="ORF">NGO_05650</name>
</gene>
<dbReference type="Proteomes" id="UP000000535">
    <property type="component" value="Chromosome"/>
</dbReference>
<protein>
    <submittedName>
        <fullName evidence="2">Serine/arginine repetitive matrix 2</fullName>
    </submittedName>
</protein>
<feature type="compositionally biased region" description="Basic and acidic residues" evidence="1">
    <location>
        <begin position="52"/>
        <end position="67"/>
    </location>
</feature>
<evidence type="ECO:0000313" key="3">
    <source>
        <dbReference type="Proteomes" id="UP000000535"/>
    </source>
</evidence>
<dbReference type="STRING" id="242231.NGO_05650"/>
<sequence>MPNIKINFTENVPPHIRHNAADAAAKRGKAISPFLSRRRVISPFLSRRRVQTRQDRTKREQSRQNMP</sequence>
<name>A0A0H4IRY7_NEIG1</name>
<accession>A0A0H4IRY7</accession>
<feature type="region of interest" description="Disordered" evidence="1">
    <location>
        <begin position="45"/>
        <end position="67"/>
    </location>
</feature>
<proteinExistence type="predicted"/>
<dbReference type="EMBL" id="AE004969">
    <property type="protein sequence ID" value="AKO63686.1"/>
    <property type="molecule type" value="Genomic_DNA"/>
</dbReference>
<evidence type="ECO:0000256" key="1">
    <source>
        <dbReference type="SAM" id="MobiDB-lite"/>
    </source>
</evidence>
<dbReference type="KEGG" id="ngo:NGO_05650"/>
<keyword evidence="3" id="KW-1185">Reference proteome</keyword>
<dbReference type="AlphaFoldDB" id="A0A0H4IRY7"/>